<dbReference type="STRING" id="1117707.VQ7734_03447"/>
<evidence type="ECO:0000313" key="8">
    <source>
        <dbReference type="EMBL" id="SHO57677.1"/>
    </source>
</evidence>
<protein>
    <submittedName>
        <fullName evidence="8">Periplasmic beta-glucosidase</fullName>
        <ecNumber evidence="8">3.2.1.21</ecNumber>
    </submittedName>
</protein>
<comment type="similarity">
    <text evidence="1 4">Belongs to the glycosyl hydrolase 3 family.</text>
</comment>
<dbReference type="PROSITE" id="PS00775">
    <property type="entry name" value="GLYCOSYL_HYDROL_F3"/>
    <property type="match status" value="1"/>
</dbReference>
<dbReference type="Proteomes" id="UP000184600">
    <property type="component" value="Unassembled WGS sequence"/>
</dbReference>
<dbReference type="Pfam" id="PF00933">
    <property type="entry name" value="Glyco_hydro_3"/>
    <property type="match status" value="1"/>
</dbReference>
<gene>
    <name evidence="8" type="primary">bglX_3</name>
    <name evidence="8" type="ORF">VQ7734_03447</name>
</gene>
<feature type="chain" id="PRO_5012455496" evidence="5">
    <location>
        <begin position="23"/>
        <end position="655"/>
    </location>
</feature>
<feature type="domain" description="Glycoside hydrolase family 3 N-terminal" evidence="6">
    <location>
        <begin position="64"/>
        <end position="382"/>
    </location>
</feature>
<accession>A0A1M7YYC1</accession>
<name>A0A1M7YYC1_9VIBR</name>
<dbReference type="PANTHER" id="PTHR30620:SF77">
    <property type="entry name" value="LYSOSOMAL BETA GLUCOSIDASE-LIKE"/>
    <property type="match status" value="1"/>
</dbReference>
<proteinExistence type="inferred from homology"/>
<dbReference type="RefSeq" id="WP_073584847.1">
    <property type="nucleotide sequence ID" value="NZ_AP024897.1"/>
</dbReference>
<dbReference type="EC" id="3.2.1.21" evidence="8"/>
<dbReference type="EMBL" id="FRFG01000046">
    <property type="protein sequence ID" value="SHO57677.1"/>
    <property type="molecule type" value="Genomic_DNA"/>
</dbReference>
<dbReference type="InterPro" id="IPR002772">
    <property type="entry name" value="Glyco_hydro_3_C"/>
</dbReference>
<sequence length="655" mass="71601">MSIHKFLAISSAFLLTTGCAIANYPDESTEFRTDHTEWPALKSSIKKTPKIEQAINQILQTMSLEEKIGQMTQPTIMNTTPEDVVKYHVGSVLNGGNDWPDYNKNATVNDWLTLADSYWQASMDTSDGNAAIPVIWGTDAVHGYGNVKGSVLFPHNIGLGAAHDPAMMERIGRATASQVTTTGLDWTFAPTLAVVRDDRWGRSYEGYSEDPEIVFQYGDAMVRGIQGNFDQNHVVATAKHYLGDGGTYLGTDQGNNLSSEHDLINIHAQGYYSALQAGAQTVMASYSSWKGDKMHGNEYLLTQILKDQMNFDGFVVSDWNAIGQVPGCTNFHCPQAINAGIDMVMIAEKKWPDFITNTLKDVKDGLIPMSRIDDAVKRILRVKMRAGLFDKPMPSKRLGAGDAAKLQNQSLRDLAREAVRKSLVLLKNNHNVLPIDKSAHILVTGKTANNISNQTGGWSITWQGTGNTNADFPYATSILKGFKDAVSDQGKITFSEDGTKASNDYDVIIAVIGETPYAEGQGDIKPDDTLSFSKHYPQDEALLAKLKENAPDVPVVTVYVGGRPLWMNPEINKSDAFVAAWLPGTEGNGIADVLFGDFDFTGKLAYSWPGSDCQISNRGDHNQPLFAYGYGLDTKDDTTVGPLSEESLPTGCDQR</sequence>
<dbReference type="AlphaFoldDB" id="A0A1M7YYC1"/>
<keyword evidence="3 4" id="KW-0326">Glycosidase</keyword>
<evidence type="ECO:0000256" key="5">
    <source>
        <dbReference type="SAM" id="SignalP"/>
    </source>
</evidence>
<keyword evidence="2 4" id="KW-0378">Hydrolase</keyword>
<keyword evidence="9" id="KW-1185">Reference proteome</keyword>
<dbReference type="InterPro" id="IPR019800">
    <property type="entry name" value="Glyco_hydro_3_AS"/>
</dbReference>
<evidence type="ECO:0000259" key="6">
    <source>
        <dbReference type="Pfam" id="PF00933"/>
    </source>
</evidence>
<dbReference type="OrthoDB" id="9781691at2"/>
<dbReference type="InterPro" id="IPR017853">
    <property type="entry name" value="GH"/>
</dbReference>
<dbReference type="PRINTS" id="PR00133">
    <property type="entry name" value="GLHYDRLASE3"/>
</dbReference>
<evidence type="ECO:0000256" key="4">
    <source>
        <dbReference type="RuleBase" id="RU361161"/>
    </source>
</evidence>
<dbReference type="Gene3D" id="3.40.50.1700">
    <property type="entry name" value="Glycoside hydrolase family 3 C-terminal domain"/>
    <property type="match status" value="1"/>
</dbReference>
<dbReference type="Pfam" id="PF01915">
    <property type="entry name" value="Glyco_hydro_3_C"/>
    <property type="match status" value="1"/>
</dbReference>
<feature type="signal peptide" evidence="5">
    <location>
        <begin position="1"/>
        <end position="22"/>
    </location>
</feature>
<dbReference type="PANTHER" id="PTHR30620">
    <property type="entry name" value="PERIPLASMIC BETA-GLUCOSIDASE-RELATED"/>
    <property type="match status" value="1"/>
</dbReference>
<evidence type="ECO:0000259" key="7">
    <source>
        <dbReference type="Pfam" id="PF01915"/>
    </source>
</evidence>
<dbReference type="InterPro" id="IPR001764">
    <property type="entry name" value="Glyco_hydro_3_N"/>
</dbReference>
<feature type="domain" description="Glycoside hydrolase family 3 C-terminal" evidence="7">
    <location>
        <begin position="423"/>
        <end position="633"/>
    </location>
</feature>
<dbReference type="GO" id="GO:0008422">
    <property type="term" value="F:beta-glucosidase activity"/>
    <property type="evidence" value="ECO:0007669"/>
    <property type="project" value="UniProtKB-EC"/>
</dbReference>
<dbReference type="GO" id="GO:0009251">
    <property type="term" value="P:glucan catabolic process"/>
    <property type="evidence" value="ECO:0007669"/>
    <property type="project" value="TreeGrafter"/>
</dbReference>
<organism evidence="8 9">
    <name type="scientific">Vibrio quintilis</name>
    <dbReference type="NCBI Taxonomy" id="1117707"/>
    <lineage>
        <taxon>Bacteria</taxon>
        <taxon>Pseudomonadati</taxon>
        <taxon>Pseudomonadota</taxon>
        <taxon>Gammaproteobacteria</taxon>
        <taxon>Vibrionales</taxon>
        <taxon>Vibrionaceae</taxon>
        <taxon>Vibrio</taxon>
    </lineage>
</organism>
<dbReference type="InterPro" id="IPR036881">
    <property type="entry name" value="Glyco_hydro_3_C_sf"/>
</dbReference>
<dbReference type="SUPFAM" id="SSF51445">
    <property type="entry name" value="(Trans)glycosidases"/>
    <property type="match status" value="1"/>
</dbReference>
<dbReference type="Gene3D" id="3.20.20.300">
    <property type="entry name" value="Glycoside hydrolase, family 3, N-terminal domain"/>
    <property type="match status" value="1"/>
</dbReference>
<dbReference type="PROSITE" id="PS51257">
    <property type="entry name" value="PROKAR_LIPOPROTEIN"/>
    <property type="match status" value="1"/>
</dbReference>
<evidence type="ECO:0000256" key="1">
    <source>
        <dbReference type="ARBA" id="ARBA00005336"/>
    </source>
</evidence>
<dbReference type="SUPFAM" id="SSF52279">
    <property type="entry name" value="Beta-D-glucan exohydrolase, C-terminal domain"/>
    <property type="match status" value="1"/>
</dbReference>
<reference evidence="9" key="1">
    <citation type="submission" date="2016-12" db="EMBL/GenBank/DDBJ databases">
        <authorList>
            <person name="Rodrigo-Torres L."/>
            <person name="Arahal R.D."/>
            <person name="Lucena T."/>
        </authorList>
    </citation>
    <scope>NUCLEOTIDE SEQUENCE [LARGE SCALE GENOMIC DNA]</scope>
</reference>
<evidence type="ECO:0000256" key="3">
    <source>
        <dbReference type="ARBA" id="ARBA00023295"/>
    </source>
</evidence>
<dbReference type="InterPro" id="IPR051915">
    <property type="entry name" value="Cellulose_Degrad_GH3"/>
</dbReference>
<evidence type="ECO:0000256" key="2">
    <source>
        <dbReference type="ARBA" id="ARBA00022801"/>
    </source>
</evidence>
<dbReference type="InterPro" id="IPR036962">
    <property type="entry name" value="Glyco_hydro_3_N_sf"/>
</dbReference>
<keyword evidence="5" id="KW-0732">Signal</keyword>
<evidence type="ECO:0000313" key="9">
    <source>
        <dbReference type="Proteomes" id="UP000184600"/>
    </source>
</evidence>